<evidence type="ECO:0000256" key="6">
    <source>
        <dbReference type="ARBA" id="ARBA00023136"/>
    </source>
</evidence>
<keyword evidence="5" id="KW-0812">Transmembrane</keyword>
<feature type="chain" id="PRO_5037082860" evidence="8">
    <location>
        <begin position="20"/>
        <end position="444"/>
    </location>
</feature>
<dbReference type="InterPro" id="IPR003423">
    <property type="entry name" value="OMP_efflux"/>
</dbReference>
<evidence type="ECO:0000313" key="10">
    <source>
        <dbReference type="Proteomes" id="UP000659388"/>
    </source>
</evidence>
<evidence type="ECO:0000256" key="2">
    <source>
        <dbReference type="ARBA" id="ARBA00007613"/>
    </source>
</evidence>
<gene>
    <name evidence="9" type="ORF">JL102_17010</name>
</gene>
<keyword evidence="8" id="KW-0732">Signal</keyword>
<evidence type="ECO:0000256" key="4">
    <source>
        <dbReference type="ARBA" id="ARBA00022452"/>
    </source>
</evidence>
<keyword evidence="10" id="KW-1185">Reference proteome</keyword>
<accession>A0A937FC57</accession>
<keyword evidence="4" id="KW-1134">Transmembrane beta strand</keyword>
<organism evidence="9 10">
    <name type="scientific">Fulvivirga sediminis</name>
    <dbReference type="NCBI Taxonomy" id="2803949"/>
    <lineage>
        <taxon>Bacteria</taxon>
        <taxon>Pseudomonadati</taxon>
        <taxon>Bacteroidota</taxon>
        <taxon>Cytophagia</taxon>
        <taxon>Cytophagales</taxon>
        <taxon>Fulvivirgaceae</taxon>
        <taxon>Fulvivirga</taxon>
    </lineage>
</organism>
<evidence type="ECO:0000256" key="7">
    <source>
        <dbReference type="ARBA" id="ARBA00023237"/>
    </source>
</evidence>
<dbReference type="Proteomes" id="UP000659388">
    <property type="component" value="Unassembled WGS sequence"/>
</dbReference>
<dbReference type="RefSeq" id="WP_202245636.1">
    <property type="nucleotide sequence ID" value="NZ_JAESIY010000009.1"/>
</dbReference>
<dbReference type="SUPFAM" id="SSF56954">
    <property type="entry name" value="Outer membrane efflux proteins (OEP)"/>
    <property type="match status" value="1"/>
</dbReference>
<comment type="similarity">
    <text evidence="2">Belongs to the outer membrane factor (OMF) (TC 1.B.17) family.</text>
</comment>
<dbReference type="Gene3D" id="1.20.1600.10">
    <property type="entry name" value="Outer membrane efflux proteins (OEP)"/>
    <property type="match status" value="1"/>
</dbReference>
<evidence type="ECO:0000313" key="9">
    <source>
        <dbReference type="EMBL" id="MBL3657853.1"/>
    </source>
</evidence>
<name>A0A937FC57_9BACT</name>
<evidence type="ECO:0000256" key="3">
    <source>
        <dbReference type="ARBA" id="ARBA00022448"/>
    </source>
</evidence>
<dbReference type="AlphaFoldDB" id="A0A937FC57"/>
<keyword evidence="3" id="KW-0813">Transport</keyword>
<dbReference type="InterPro" id="IPR051906">
    <property type="entry name" value="TolC-like"/>
</dbReference>
<keyword evidence="7" id="KW-0998">Cell outer membrane</keyword>
<evidence type="ECO:0000256" key="1">
    <source>
        <dbReference type="ARBA" id="ARBA00004442"/>
    </source>
</evidence>
<evidence type="ECO:0000256" key="5">
    <source>
        <dbReference type="ARBA" id="ARBA00022692"/>
    </source>
</evidence>
<proteinExistence type="inferred from homology"/>
<dbReference type="EMBL" id="JAESIY010000009">
    <property type="protein sequence ID" value="MBL3657853.1"/>
    <property type="molecule type" value="Genomic_DNA"/>
</dbReference>
<protein>
    <submittedName>
        <fullName evidence="9">TolC family protein</fullName>
    </submittedName>
</protein>
<comment type="caution">
    <text evidence="9">The sequence shown here is derived from an EMBL/GenBank/DDBJ whole genome shotgun (WGS) entry which is preliminary data.</text>
</comment>
<evidence type="ECO:0000256" key="8">
    <source>
        <dbReference type="SAM" id="SignalP"/>
    </source>
</evidence>
<reference evidence="9" key="1">
    <citation type="submission" date="2021-01" db="EMBL/GenBank/DDBJ databases">
        <title>Fulvivirga kasyanovii gen. nov., sp nov., a novel member of the phylum Bacteroidetes isolated from seawater in a mussel farm.</title>
        <authorList>
            <person name="Zhao L.-H."/>
            <person name="Wang Z.-J."/>
        </authorList>
    </citation>
    <scope>NUCLEOTIDE SEQUENCE</scope>
    <source>
        <strain evidence="9">2943</strain>
    </source>
</reference>
<dbReference type="GO" id="GO:0009279">
    <property type="term" value="C:cell outer membrane"/>
    <property type="evidence" value="ECO:0007669"/>
    <property type="project" value="UniProtKB-SubCell"/>
</dbReference>
<feature type="signal peptide" evidence="8">
    <location>
        <begin position="1"/>
        <end position="19"/>
    </location>
</feature>
<dbReference type="Pfam" id="PF02321">
    <property type="entry name" value="OEP"/>
    <property type="match status" value="2"/>
</dbReference>
<dbReference type="GO" id="GO:0015288">
    <property type="term" value="F:porin activity"/>
    <property type="evidence" value="ECO:0007669"/>
    <property type="project" value="TreeGrafter"/>
</dbReference>
<keyword evidence="6" id="KW-0472">Membrane</keyword>
<dbReference type="GO" id="GO:1990281">
    <property type="term" value="C:efflux pump complex"/>
    <property type="evidence" value="ECO:0007669"/>
    <property type="project" value="TreeGrafter"/>
</dbReference>
<dbReference type="PANTHER" id="PTHR30026">
    <property type="entry name" value="OUTER MEMBRANE PROTEIN TOLC"/>
    <property type="match status" value="1"/>
</dbReference>
<dbReference type="PANTHER" id="PTHR30026:SF20">
    <property type="entry name" value="OUTER MEMBRANE PROTEIN TOLC"/>
    <property type="match status" value="1"/>
</dbReference>
<comment type="subcellular location">
    <subcellularLocation>
        <location evidence="1">Cell outer membrane</location>
    </subcellularLocation>
</comment>
<sequence>MKKSCLIALMGFFTFTLYAQDEQHLNLKEAVELGLENSKSLKVAYASAKEAEAKYSESKMDQYPELSISGAHMRVNKPHIETHLGGEGQGEGSTVTPDVSSVTYGMADLTQPLFSGFRIRNAVKMSEYLKRASELDVENEKEEVVFNVISAYYNFYKLLSTQNLVKQSLNEAEERVKLFTSLEANGVITRNDLLKAQLQKSNMELNLLEVNNNIDVANYNLGILLGLEDATIITIDTAEISKLSANEVNEITYYMEQAGGQRNDLEASKNRELAANNSIKIAKGSYYPSLALTAGYVDAHIPNVATITNAVNVGLGLQYNLSSLYKGRSHVQQAQARADQASIMADMQWDNVRREIYRDYANYQNELKKLQTLEVASSQATENYRITNNSYKNSVALLTDVLEAQVQQLQAQVNEMHAKADATISYYQLAKDSGILSEEVNIEK</sequence>
<dbReference type="GO" id="GO:0015562">
    <property type="term" value="F:efflux transmembrane transporter activity"/>
    <property type="evidence" value="ECO:0007669"/>
    <property type="project" value="InterPro"/>
</dbReference>